<dbReference type="SMART" id="SM01012">
    <property type="entry name" value="ANTAR"/>
    <property type="match status" value="1"/>
</dbReference>
<feature type="domain" description="ANTAR" evidence="6">
    <location>
        <begin position="210"/>
        <end position="271"/>
    </location>
</feature>
<evidence type="ECO:0000256" key="4">
    <source>
        <dbReference type="ARBA" id="ARBA00023163"/>
    </source>
</evidence>
<evidence type="ECO:0000313" key="7">
    <source>
        <dbReference type="EMBL" id="GAA4983192.1"/>
    </source>
</evidence>
<dbReference type="PANTHER" id="PTHR43102">
    <property type="entry name" value="SLR1143 PROTEIN"/>
    <property type="match status" value="1"/>
</dbReference>
<sequence>MSDNGANSTADSTANSTAESTTGSTGTGTHGGDLANPALPYADPHAKARAEAIRRWQVLDIPPDCYHEIAALAARLFGTPYAVVTVVDEDDIWFHGRHGLDLPGVPIGPGLCHTVVVTGEPLGLANAEIDPLACPNPLVAGPFGVRHYFGVPLRTADGHSIGTMAVFDTAPRPVPYDRTDILEALASLVVREFEIRLAARVAVAQEQEERLAAEMRFADLSAALGTHGTIGQAMGILMAQRRLDSEAAFSALRSVSQKKNVKLADVARTLVTDVERQVRR</sequence>
<dbReference type="SUPFAM" id="SSF52172">
    <property type="entry name" value="CheY-like"/>
    <property type="match status" value="1"/>
</dbReference>
<keyword evidence="8" id="KW-1185">Reference proteome</keyword>
<dbReference type="Pfam" id="PF03861">
    <property type="entry name" value="ANTAR"/>
    <property type="match status" value="1"/>
</dbReference>
<evidence type="ECO:0000256" key="1">
    <source>
        <dbReference type="ARBA" id="ARBA00022679"/>
    </source>
</evidence>
<dbReference type="Pfam" id="PF01590">
    <property type="entry name" value="GAF"/>
    <property type="match status" value="1"/>
</dbReference>
<dbReference type="InterPro" id="IPR005561">
    <property type="entry name" value="ANTAR"/>
</dbReference>
<dbReference type="PROSITE" id="PS50921">
    <property type="entry name" value="ANTAR"/>
    <property type="match status" value="1"/>
</dbReference>
<reference evidence="8" key="1">
    <citation type="journal article" date="2019" name="Int. J. Syst. Evol. Microbiol.">
        <title>The Global Catalogue of Microorganisms (GCM) 10K type strain sequencing project: providing services to taxonomists for standard genome sequencing and annotation.</title>
        <authorList>
            <consortium name="The Broad Institute Genomics Platform"/>
            <consortium name="The Broad Institute Genome Sequencing Center for Infectious Disease"/>
            <person name="Wu L."/>
            <person name="Ma J."/>
        </authorList>
    </citation>
    <scope>NUCLEOTIDE SEQUENCE [LARGE SCALE GENOMIC DNA]</scope>
    <source>
        <strain evidence="8">JCM 17986</strain>
    </source>
</reference>
<name>A0ABP9I034_9ACTN</name>
<dbReference type="EMBL" id="BAABHS010000026">
    <property type="protein sequence ID" value="GAA4983192.1"/>
    <property type="molecule type" value="Genomic_DNA"/>
</dbReference>
<evidence type="ECO:0000256" key="2">
    <source>
        <dbReference type="ARBA" id="ARBA00022777"/>
    </source>
</evidence>
<feature type="region of interest" description="Disordered" evidence="5">
    <location>
        <begin position="1"/>
        <end position="40"/>
    </location>
</feature>
<dbReference type="Proteomes" id="UP001500466">
    <property type="component" value="Unassembled WGS sequence"/>
</dbReference>
<dbReference type="Gene3D" id="1.10.10.10">
    <property type="entry name" value="Winged helix-like DNA-binding domain superfamily/Winged helix DNA-binding domain"/>
    <property type="match status" value="1"/>
</dbReference>
<dbReference type="InterPro" id="IPR036388">
    <property type="entry name" value="WH-like_DNA-bd_sf"/>
</dbReference>
<dbReference type="InterPro" id="IPR029016">
    <property type="entry name" value="GAF-like_dom_sf"/>
</dbReference>
<dbReference type="PANTHER" id="PTHR43102:SF2">
    <property type="entry name" value="GAF DOMAIN-CONTAINING PROTEIN"/>
    <property type="match status" value="1"/>
</dbReference>
<evidence type="ECO:0000256" key="5">
    <source>
        <dbReference type="SAM" id="MobiDB-lite"/>
    </source>
</evidence>
<accession>A0ABP9I034</accession>
<gene>
    <name evidence="7" type="ORF">GCM10023205_61160</name>
</gene>
<keyword evidence="1" id="KW-0808">Transferase</keyword>
<dbReference type="InterPro" id="IPR011006">
    <property type="entry name" value="CheY-like_superfamily"/>
</dbReference>
<evidence type="ECO:0000259" key="6">
    <source>
        <dbReference type="PROSITE" id="PS50921"/>
    </source>
</evidence>
<evidence type="ECO:0000313" key="8">
    <source>
        <dbReference type="Proteomes" id="UP001500466"/>
    </source>
</evidence>
<comment type="caution">
    <text evidence="7">The sequence shown here is derived from an EMBL/GenBank/DDBJ whole genome shotgun (WGS) entry which is preliminary data.</text>
</comment>
<keyword evidence="2" id="KW-0418">Kinase</keyword>
<feature type="compositionally biased region" description="Low complexity" evidence="5">
    <location>
        <begin position="1"/>
        <end position="24"/>
    </location>
</feature>
<dbReference type="InterPro" id="IPR003018">
    <property type="entry name" value="GAF"/>
</dbReference>
<proteinExistence type="predicted"/>
<evidence type="ECO:0000256" key="3">
    <source>
        <dbReference type="ARBA" id="ARBA00023015"/>
    </source>
</evidence>
<keyword evidence="4" id="KW-0804">Transcription</keyword>
<protein>
    <recommendedName>
        <fullName evidence="6">ANTAR domain-containing protein</fullName>
    </recommendedName>
</protein>
<keyword evidence="3" id="KW-0805">Transcription regulation</keyword>
<dbReference type="SUPFAM" id="SSF55781">
    <property type="entry name" value="GAF domain-like"/>
    <property type="match status" value="1"/>
</dbReference>
<dbReference type="Gene3D" id="3.30.450.40">
    <property type="match status" value="1"/>
</dbReference>
<dbReference type="RefSeq" id="WP_345678973.1">
    <property type="nucleotide sequence ID" value="NZ_BAABHS010000026.1"/>
</dbReference>
<organism evidence="7 8">
    <name type="scientific">Yinghuangia aomiensis</name>
    <dbReference type="NCBI Taxonomy" id="676205"/>
    <lineage>
        <taxon>Bacteria</taxon>
        <taxon>Bacillati</taxon>
        <taxon>Actinomycetota</taxon>
        <taxon>Actinomycetes</taxon>
        <taxon>Kitasatosporales</taxon>
        <taxon>Streptomycetaceae</taxon>
        <taxon>Yinghuangia</taxon>
    </lineage>
</organism>
<dbReference type="SMART" id="SM00065">
    <property type="entry name" value="GAF"/>
    <property type="match status" value="1"/>
</dbReference>